<evidence type="ECO:0000313" key="3">
    <source>
        <dbReference type="EMBL" id="MBB5843759.1"/>
    </source>
</evidence>
<dbReference type="EMBL" id="JACHMJ010000001">
    <property type="protein sequence ID" value="MBB5843759.1"/>
    <property type="molecule type" value="Genomic_DNA"/>
</dbReference>
<dbReference type="Pfam" id="PF09350">
    <property type="entry name" value="DJC28_CD"/>
    <property type="match status" value="1"/>
</dbReference>
<evidence type="ECO:0000259" key="2">
    <source>
        <dbReference type="Pfam" id="PF09350"/>
    </source>
</evidence>
<dbReference type="RefSeq" id="WP_184237058.1">
    <property type="nucleotide sequence ID" value="NZ_JACHMJ010000001.1"/>
</dbReference>
<dbReference type="InterPro" id="IPR018961">
    <property type="entry name" value="DnaJ_homolog_subfam-C_membr-28"/>
</dbReference>
<feature type="compositionally biased region" description="Basic and acidic residues" evidence="1">
    <location>
        <begin position="1"/>
        <end position="11"/>
    </location>
</feature>
<dbReference type="Proteomes" id="UP000536685">
    <property type="component" value="Unassembled WGS sequence"/>
</dbReference>
<evidence type="ECO:0000313" key="4">
    <source>
        <dbReference type="Proteomes" id="UP000536685"/>
    </source>
</evidence>
<evidence type="ECO:0000256" key="1">
    <source>
        <dbReference type="SAM" id="MobiDB-lite"/>
    </source>
</evidence>
<dbReference type="AlphaFoldDB" id="A0A841AQR0"/>
<protein>
    <recommendedName>
        <fullName evidence="2">DnaJ homologue subfamily C member 28 conserved domain-containing protein</fullName>
    </recommendedName>
</protein>
<name>A0A841AQR0_9MICO</name>
<keyword evidence="4" id="KW-1185">Reference proteome</keyword>
<feature type="region of interest" description="Disordered" evidence="1">
    <location>
        <begin position="1"/>
        <end position="39"/>
    </location>
</feature>
<proteinExistence type="predicted"/>
<organism evidence="3 4">
    <name type="scientific">Conyzicola lurida</name>
    <dbReference type="NCBI Taxonomy" id="1172621"/>
    <lineage>
        <taxon>Bacteria</taxon>
        <taxon>Bacillati</taxon>
        <taxon>Actinomycetota</taxon>
        <taxon>Actinomycetes</taxon>
        <taxon>Micrococcales</taxon>
        <taxon>Microbacteriaceae</taxon>
        <taxon>Conyzicola</taxon>
    </lineage>
</organism>
<feature type="domain" description="DnaJ homologue subfamily C member 28 conserved" evidence="2">
    <location>
        <begin position="46"/>
        <end position="111"/>
    </location>
</feature>
<gene>
    <name evidence="3" type="ORF">HD599_002082</name>
</gene>
<comment type="caution">
    <text evidence="3">The sequence shown here is derived from an EMBL/GenBank/DDBJ whole genome shotgun (WGS) entry which is preliminary data.</text>
</comment>
<accession>A0A841AQR0</accession>
<sequence length="199" mass="22877">MARRNEPDDARLSAARYQVDRLKPEGETDEPADAGQPTMEQRAQYVEIQIEQAMRRGDFDNLPGAGKPIQDLGQISDPDWWIRRKIERERITGLGPPALTLRTESAELDVRLERATSEQSIRDLLVDFNKRVIEARRQLQGGPPVVTPTRDVDEEIARWREAREARRRAYEEAAEREAAEYAAMTWREKRRARRAATGG</sequence>
<reference evidence="3 4" key="1">
    <citation type="submission" date="2020-08" db="EMBL/GenBank/DDBJ databases">
        <title>Sequencing the genomes of 1000 actinobacteria strains.</title>
        <authorList>
            <person name="Klenk H.-P."/>
        </authorList>
    </citation>
    <scope>NUCLEOTIDE SEQUENCE [LARGE SCALE GENOMIC DNA]</scope>
    <source>
        <strain evidence="3 4">DSM 105784</strain>
    </source>
</reference>